<gene>
    <name evidence="2" type="ORF">FSC37_06895</name>
</gene>
<evidence type="ECO:0000313" key="3">
    <source>
        <dbReference type="Proteomes" id="UP000321832"/>
    </source>
</evidence>
<sequence length="550" mass="60379">MLRACWAAAWAVAAALPLAASAAPKTICTVTINSPDERDVMKRQLPPGDYRFVELVQHGQPDWWAQACRSGVQCDALVISGHFDDGSEFYTDRFEQKEALPVEDLQQASCSDSCSGLFSQLKEVYLFGCNTLKTDPRRSAGAEVLRSLQRSGKTPAEAQRIATQLSEHYGESNRDRLRQIFKDVPVLYGFSSKAPLGRYAGPLLERVLQTGPVGEVASGRPNATLLSAFGPTSMISVRGVRDDDAHIALRQDICQLADDRRSTAQKLGFVHEVLRRDVTEVRMLLDHLERYVGSVSAGQRLQPDVAKAFDAIRLDLPARQRFLDFSRDADLAVVQSRMINLARNLGWLDDAQQHDEFVRLITSRMARDGIGKHEVDLVCASPLARDGGLLTRVQAGGSADATKVAHSAVLACLGGRDAHDRTVRALTSPRPDDVEVAQTYLRHRPLAGAGEVQAIAADIGRLSGPEAQVRALDALAKQRVSDPHSLKAIAGLFAQTRSLQVQRAIANVLLRADTQMLERSELLQSLRRHRLKSPDGQDAIDMLIRVLQRA</sequence>
<accession>A0A5C6TYT6</accession>
<name>A0A5C6TYT6_9BURK</name>
<reference evidence="2 3" key="1">
    <citation type="submission" date="2019-08" db="EMBL/GenBank/DDBJ databases">
        <authorList>
            <person name="Khan S.A."/>
            <person name="Jeon C.O."/>
            <person name="Jeong S.E."/>
        </authorList>
    </citation>
    <scope>NUCLEOTIDE SEQUENCE [LARGE SCALE GENOMIC DNA]</scope>
    <source>
        <strain evidence="3">IMCC1728</strain>
    </source>
</reference>
<evidence type="ECO:0000313" key="2">
    <source>
        <dbReference type="EMBL" id="TXC65842.1"/>
    </source>
</evidence>
<keyword evidence="3" id="KW-1185">Reference proteome</keyword>
<keyword evidence="1" id="KW-0732">Signal</keyword>
<evidence type="ECO:0000256" key="1">
    <source>
        <dbReference type="SAM" id="SignalP"/>
    </source>
</evidence>
<dbReference type="EMBL" id="VOPW01000001">
    <property type="protein sequence ID" value="TXC65842.1"/>
    <property type="molecule type" value="Genomic_DNA"/>
</dbReference>
<protein>
    <submittedName>
        <fullName evidence="2">Uncharacterized protein</fullName>
    </submittedName>
</protein>
<dbReference type="AlphaFoldDB" id="A0A5C6TYT6"/>
<feature type="signal peptide" evidence="1">
    <location>
        <begin position="1"/>
        <end position="22"/>
    </location>
</feature>
<feature type="chain" id="PRO_5022685287" evidence="1">
    <location>
        <begin position="23"/>
        <end position="550"/>
    </location>
</feature>
<proteinExistence type="predicted"/>
<dbReference type="Proteomes" id="UP000321832">
    <property type="component" value="Unassembled WGS sequence"/>
</dbReference>
<organism evidence="2 3">
    <name type="scientific">Piscinibacter aquaticus</name>
    <dbReference type="NCBI Taxonomy" id="392597"/>
    <lineage>
        <taxon>Bacteria</taxon>
        <taxon>Pseudomonadati</taxon>
        <taxon>Pseudomonadota</taxon>
        <taxon>Betaproteobacteria</taxon>
        <taxon>Burkholderiales</taxon>
        <taxon>Sphaerotilaceae</taxon>
        <taxon>Piscinibacter</taxon>
    </lineage>
</organism>
<comment type="caution">
    <text evidence="2">The sequence shown here is derived from an EMBL/GenBank/DDBJ whole genome shotgun (WGS) entry which is preliminary data.</text>
</comment>